<sequence length="111" mass="11943">MFFLLKILTSAFVIGVVTEIAKRFPTAGGMIAALPIVSLLSIIWLSVQGESSTTLSQFARGVLFGFPSTIVLLVIVSLSLRFSYSVTTSILLGVAGWFLIISIQNFVMNPS</sequence>
<reference evidence="3" key="2">
    <citation type="submission" date="2021-04" db="EMBL/GenBank/DDBJ databases">
        <title>Brevibacillus composti FJAT-54423, complete genome.</title>
        <authorList>
            <person name="Tang R."/>
        </authorList>
    </citation>
    <scope>NUCLEOTIDE SEQUENCE</scope>
    <source>
        <strain evidence="3">FJAT-54424</strain>
    </source>
</reference>
<dbReference type="Pfam" id="PF11345">
    <property type="entry name" value="DUF3147"/>
    <property type="match status" value="1"/>
</dbReference>
<organism evidence="2 4">
    <name type="scientific">Brevibacillus composti</name>
    <dbReference type="NCBI Taxonomy" id="2796470"/>
    <lineage>
        <taxon>Bacteria</taxon>
        <taxon>Bacillati</taxon>
        <taxon>Bacillota</taxon>
        <taxon>Bacilli</taxon>
        <taxon>Bacillales</taxon>
        <taxon>Paenibacillaceae</taxon>
        <taxon>Brevibacillus</taxon>
    </lineage>
</organism>
<dbReference type="Proteomes" id="UP000677234">
    <property type="component" value="Chromosome"/>
</dbReference>
<dbReference type="InterPro" id="IPR021493">
    <property type="entry name" value="DUF3147"/>
</dbReference>
<evidence type="ECO:0000313" key="5">
    <source>
        <dbReference type="Proteomes" id="UP000677234"/>
    </source>
</evidence>
<dbReference type="EMBL" id="CP073708">
    <property type="protein sequence ID" value="QUO40782.1"/>
    <property type="molecule type" value="Genomic_DNA"/>
</dbReference>
<evidence type="ECO:0000313" key="4">
    <source>
        <dbReference type="Proteomes" id="UP000595847"/>
    </source>
</evidence>
<evidence type="ECO:0000313" key="2">
    <source>
        <dbReference type="EMBL" id="QQE73699.1"/>
    </source>
</evidence>
<evidence type="ECO:0000313" key="3">
    <source>
        <dbReference type="EMBL" id="QUO40782.1"/>
    </source>
</evidence>
<feature type="transmembrane region" description="Helical" evidence="1">
    <location>
        <begin position="28"/>
        <end position="47"/>
    </location>
</feature>
<gene>
    <name evidence="2" type="ORF">JD108_17705</name>
    <name evidence="3" type="ORF">KDJ56_17645</name>
</gene>
<dbReference type="Proteomes" id="UP000595847">
    <property type="component" value="Chromosome"/>
</dbReference>
<accession>A0A7T5EJC9</accession>
<dbReference type="AlphaFoldDB" id="A0A7T5EJC9"/>
<name>A0A7T5EJC9_9BACL</name>
<dbReference type="NCBIfam" id="NF006750">
    <property type="entry name" value="PRK09272.1-3"/>
    <property type="match status" value="1"/>
</dbReference>
<evidence type="ECO:0000256" key="1">
    <source>
        <dbReference type="SAM" id="Phobius"/>
    </source>
</evidence>
<dbReference type="EMBL" id="CP066308">
    <property type="protein sequence ID" value="QQE73699.1"/>
    <property type="molecule type" value="Genomic_DNA"/>
</dbReference>
<feature type="transmembrane region" description="Helical" evidence="1">
    <location>
        <begin position="86"/>
        <end position="107"/>
    </location>
</feature>
<dbReference type="RefSeq" id="WP_198827301.1">
    <property type="nucleotide sequence ID" value="NZ_CP066308.1"/>
</dbReference>
<keyword evidence="5" id="KW-1185">Reference proteome</keyword>
<feature type="transmembrane region" description="Helical" evidence="1">
    <location>
        <begin position="59"/>
        <end position="80"/>
    </location>
</feature>
<protein>
    <submittedName>
        <fullName evidence="2">DUF3147 family protein</fullName>
    </submittedName>
</protein>
<proteinExistence type="predicted"/>
<reference evidence="2 4" key="1">
    <citation type="submission" date="2020-12" db="EMBL/GenBank/DDBJ databases">
        <title>strain FJAT-54423T represents a novel species of the genus Brevibacillus.</title>
        <authorList>
            <person name="Tang R."/>
        </authorList>
    </citation>
    <scope>NUCLEOTIDE SEQUENCE [LARGE SCALE GENOMIC DNA]</scope>
    <source>
        <strain evidence="2 4">FJAT-54423</strain>
    </source>
</reference>
<keyword evidence="1" id="KW-0472">Membrane</keyword>
<dbReference type="KEGG" id="bcop:JD108_17705"/>
<keyword evidence="1" id="KW-1133">Transmembrane helix</keyword>
<keyword evidence="1" id="KW-0812">Transmembrane</keyword>